<evidence type="ECO:0000313" key="3">
    <source>
        <dbReference type="Proteomes" id="UP000594638"/>
    </source>
</evidence>
<name>A0A8S0TJ72_OLEEU</name>
<dbReference type="PANTHER" id="PTHR14326">
    <property type="entry name" value="TARGETING PROTEIN FOR XKLP2"/>
    <property type="match status" value="1"/>
</dbReference>
<gene>
    <name evidence="2" type="ORF">OLEA9_A008735</name>
</gene>
<dbReference type="AlphaFoldDB" id="A0A8S0TJ72"/>
<dbReference type="GO" id="GO:0005880">
    <property type="term" value="C:nuclear microtubule"/>
    <property type="evidence" value="ECO:0007669"/>
    <property type="project" value="TreeGrafter"/>
</dbReference>
<dbReference type="GO" id="GO:0030295">
    <property type="term" value="F:protein kinase activator activity"/>
    <property type="evidence" value="ECO:0007669"/>
    <property type="project" value="TreeGrafter"/>
</dbReference>
<dbReference type="GO" id="GO:0008017">
    <property type="term" value="F:microtubule binding"/>
    <property type="evidence" value="ECO:0007669"/>
    <property type="project" value="TreeGrafter"/>
</dbReference>
<dbReference type="OrthoDB" id="1684416at2759"/>
<dbReference type="GO" id="GO:0005819">
    <property type="term" value="C:spindle"/>
    <property type="evidence" value="ECO:0007669"/>
    <property type="project" value="InterPro"/>
</dbReference>
<evidence type="ECO:0000313" key="2">
    <source>
        <dbReference type="EMBL" id="CAA3005714.1"/>
    </source>
</evidence>
<accession>A0A8S0TJ72</accession>
<dbReference type="EMBL" id="CACTIH010007249">
    <property type="protein sequence ID" value="CAA3005714.1"/>
    <property type="molecule type" value="Genomic_DNA"/>
</dbReference>
<dbReference type="InterPro" id="IPR027330">
    <property type="entry name" value="TPX2_central_dom"/>
</dbReference>
<feature type="domain" description="TPX2 central" evidence="1">
    <location>
        <begin position="247"/>
        <end position="332"/>
    </location>
</feature>
<reference evidence="2 3" key="1">
    <citation type="submission" date="2019-12" db="EMBL/GenBank/DDBJ databases">
        <authorList>
            <person name="Alioto T."/>
            <person name="Alioto T."/>
            <person name="Gomez Garrido J."/>
        </authorList>
    </citation>
    <scope>NUCLEOTIDE SEQUENCE [LARGE SCALE GENOMIC DNA]</scope>
</reference>
<proteinExistence type="predicted"/>
<keyword evidence="3" id="KW-1185">Reference proteome</keyword>
<protein>
    <recommendedName>
        <fullName evidence="1">TPX2 central domain-containing protein</fullName>
    </recommendedName>
</protein>
<comment type="caution">
    <text evidence="2">The sequence shown here is derived from an EMBL/GenBank/DDBJ whole genome shotgun (WGS) entry which is preliminary data.</text>
</comment>
<evidence type="ECO:0000259" key="1">
    <source>
        <dbReference type="Pfam" id="PF12214"/>
    </source>
</evidence>
<dbReference type="InterPro" id="IPR009675">
    <property type="entry name" value="TPX2_fam"/>
</dbReference>
<dbReference type="Proteomes" id="UP000594638">
    <property type="component" value="Unassembled WGS sequence"/>
</dbReference>
<dbReference type="Gramene" id="OE9A008735T2">
    <property type="protein sequence ID" value="OE9A008735C2"/>
    <property type="gene ID" value="OE9A008735"/>
</dbReference>
<dbReference type="PANTHER" id="PTHR14326:SF15">
    <property type="entry name" value="OS06G0130200 PROTEIN"/>
    <property type="match status" value="1"/>
</dbReference>
<organism evidence="2 3">
    <name type="scientific">Olea europaea subsp. europaea</name>
    <dbReference type="NCBI Taxonomy" id="158383"/>
    <lineage>
        <taxon>Eukaryota</taxon>
        <taxon>Viridiplantae</taxon>
        <taxon>Streptophyta</taxon>
        <taxon>Embryophyta</taxon>
        <taxon>Tracheophyta</taxon>
        <taxon>Spermatophyta</taxon>
        <taxon>Magnoliopsida</taxon>
        <taxon>eudicotyledons</taxon>
        <taxon>Gunneridae</taxon>
        <taxon>Pentapetalae</taxon>
        <taxon>asterids</taxon>
        <taxon>lamiids</taxon>
        <taxon>Lamiales</taxon>
        <taxon>Oleaceae</taxon>
        <taxon>Oleeae</taxon>
        <taxon>Olea</taxon>
    </lineage>
</organism>
<sequence length="422" mass="48422">MEQEMMEDGNDNVMDEEMEYSFMDNEIDLDYEFDAARFYDFSLPESLAETRHAELWFHSAGSYPPSPFVAKLLQREDKSLENIITFPKHKDVEIMKLSDSDTGIEAHQETSAVDMKCQEDKGQDGPTSTNLLVSSVQMFQNPSEKLPSVKSSFPRTSTLMKPTASQLAKQNRPLQAGDFWSKKSFIEKPEKSAGHPCGIENQAAKRQKLEGGHLWKVMGTVQQTSFVHKAPKQDATVDGNMMQAKPKITIPREPDLETAHRAQRIRPKASKEAENVTSTIRRFKALPLNRKILEGPSLLLPKRSIPRLPKFQEFHLKTSERAMLHSSAVSTSTLRCNNSDKVTSLIFIYYNRALTNYRRNKKNIIHYFLFLSEYYFHVAQSNMLHKFGIPEGEDGGFDPRTFIKDLLVNFLFLFLFFFSNHF</sequence>
<dbReference type="Pfam" id="PF12214">
    <property type="entry name" value="TPX2_importin"/>
    <property type="match status" value="1"/>
</dbReference>
<dbReference type="GO" id="GO:0060236">
    <property type="term" value="P:regulation of mitotic spindle organization"/>
    <property type="evidence" value="ECO:0007669"/>
    <property type="project" value="InterPro"/>
</dbReference>
<dbReference type="GO" id="GO:0090307">
    <property type="term" value="P:mitotic spindle assembly"/>
    <property type="evidence" value="ECO:0007669"/>
    <property type="project" value="TreeGrafter"/>
</dbReference>